<evidence type="ECO:0008006" key="3">
    <source>
        <dbReference type="Google" id="ProtNLM"/>
    </source>
</evidence>
<dbReference type="Proteomes" id="UP000541969">
    <property type="component" value="Unassembled WGS sequence"/>
</dbReference>
<keyword evidence="2" id="KW-1185">Reference proteome</keyword>
<dbReference type="RefSeq" id="WP_179715098.1">
    <property type="nucleotide sequence ID" value="NZ_JACBZT010000001.1"/>
</dbReference>
<organism evidence="1 2">
    <name type="scientific">Petropleomorpha daqingensis</name>
    <dbReference type="NCBI Taxonomy" id="2026353"/>
    <lineage>
        <taxon>Bacteria</taxon>
        <taxon>Bacillati</taxon>
        <taxon>Actinomycetota</taxon>
        <taxon>Actinomycetes</taxon>
        <taxon>Geodermatophilales</taxon>
        <taxon>Geodermatophilaceae</taxon>
        <taxon>Petropleomorpha</taxon>
    </lineage>
</organism>
<sequence>MRLGDVLDEARRRTFVGRDHELTRFGEALSGSSPRRVFLVHGVGGIGKSTLLGEFRARALAMGRPAVLLDGREMDPSPEAVRAALARAAAVPEPRLAEVPGLTVLLDHYEHLAPVDPWVRGELLPELPADGIAVLAGRDAPAPGWRRLPGWRELGAVLRLDCWSEAESAEFLSRSGVAPEARPGLVTLSRGHPLALALLADAAAGGDLPHELADAPDLVSALLEGVVPSVPGEAYATGLATCTVAWATTEDLLAEAVGRAAPAVWDWLVRQPYVTCGPRGLVLHDLARDVLTAELERRSPDRMRRLHRLVHDRVVSEVRTGTGPDREHAAQQLLYLHRHSPVTSAIWIVRSRGSAAVHPGTPEDIAQVVALTELNSGPADADLTRRWLVEQPDAVQVVRQGGRVLAFAVGLLLPTGFPLERQDPVVQTALAHVERTAPARPGERIHLMRSIGGADGSERDPYAVLVSSVMALTTWLTQPLAWSFTATTDEEYWGPFFDYIALERLMEVPVGGARHVLHAIDWRRLSPDRWMDLMNDRERTGVTGPPPAHLLRPAPLGREAFAAAVRAALRDLHRDDRLAASPLLGSRLADGQEGCGVAGLRGTLLRGVAAVGRRPRGAGLQRVLDRTFVRAAPTQEAAAEVLGLPFSTYRRHLATALDELVELLWAVEIGEIALPATDEQQLSTD</sequence>
<reference evidence="1 2" key="1">
    <citation type="submission" date="2020-07" db="EMBL/GenBank/DDBJ databases">
        <title>Sequencing the genomes of 1000 actinobacteria strains.</title>
        <authorList>
            <person name="Klenk H.-P."/>
        </authorList>
    </citation>
    <scope>NUCLEOTIDE SEQUENCE [LARGE SCALE GENOMIC DNA]</scope>
    <source>
        <strain evidence="1 2">DSM 104001</strain>
    </source>
</reference>
<dbReference type="SUPFAM" id="SSF52540">
    <property type="entry name" value="P-loop containing nucleoside triphosphate hydrolases"/>
    <property type="match status" value="1"/>
</dbReference>
<dbReference type="AlphaFoldDB" id="A0A853CB45"/>
<proteinExistence type="predicted"/>
<gene>
    <name evidence="1" type="ORF">GGQ55_000649</name>
</gene>
<name>A0A853CB45_9ACTN</name>
<evidence type="ECO:0000313" key="2">
    <source>
        <dbReference type="Proteomes" id="UP000541969"/>
    </source>
</evidence>
<comment type="caution">
    <text evidence="1">The sequence shown here is derived from an EMBL/GenBank/DDBJ whole genome shotgun (WGS) entry which is preliminary data.</text>
</comment>
<protein>
    <recommendedName>
        <fullName evidence="3">AAA ATPase domain-containing protein</fullName>
    </recommendedName>
</protein>
<accession>A0A853CB45</accession>
<evidence type="ECO:0000313" key="1">
    <source>
        <dbReference type="EMBL" id="NYJ04371.1"/>
    </source>
</evidence>
<dbReference type="Gene3D" id="3.40.50.300">
    <property type="entry name" value="P-loop containing nucleotide triphosphate hydrolases"/>
    <property type="match status" value="1"/>
</dbReference>
<dbReference type="InterPro" id="IPR027417">
    <property type="entry name" value="P-loop_NTPase"/>
</dbReference>
<dbReference type="EMBL" id="JACBZT010000001">
    <property type="protein sequence ID" value="NYJ04371.1"/>
    <property type="molecule type" value="Genomic_DNA"/>
</dbReference>